<evidence type="ECO:0000313" key="3">
    <source>
        <dbReference type="Proteomes" id="UP000232412"/>
    </source>
</evidence>
<dbReference type="EMBL" id="FRFC01000003">
    <property type="protein sequence ID" value="SHO44820.1"/>
    <property type="molecule type" value="Genomic_DNA"/>
</dbReference>
<dbReference type="Proteomes" id="UP000232412">
    <property type="component" value="Unassembled WGS sequence"/>
</dbReference>
<evidence type="ECO:0000256" key="1">
    <source>
        <dbReference type="SAM" id="Phobius"/>
    </source>
</evidence>
<protein>
    <recommendedName>
        <fullName evidence="4">LPXTG cell wall anchor domain-containing protein</fullName>
    </recommendedName>
</protein>
<keyword evidence="1" id="KW-1133">Transmembrane helix</keyword>
<sequence>MPIFMAFDIDQTMLVYLGMITAGIFIFPISSDPPYYLVIGIALIVIGGFLVYRKSRKTQ</sequence>
<feature type="transmembrane region" description="Helical" evidence="1">
    <location>
        <begin position="35"/>
        <end position="52"/>
    </location>
</feature>
<evidence type="ECO:0000313" key="2">
    <source>
        <dbReference type="EMBL" id="SHO44820.1"/>
    </source>
</evidence>
<keyword evidence="1" id="KW-0812">Transmembrane</keyword>
<accession>A0A2H1EGS6</accession>
<gene>
    <name evidence="2" type="ORF">NSIN_20449</name>
</gene>
<proteinExistence type="predicted"/>
<organism evidence="2 3">
    <name type="scientific">Nitrosotalea sinensis</name>
    <dbReference type="NCBI Taxonomy" id="1499975"/>
    <lineage>
        <taxon>Archaea</taxon>
        <taxon>Nitrososphaerota</taxon>
        <taxon>Nitrososphaeria</taxon>
        <taxon>Nitrosotaleales</taxon>
        <taxon>Nitrosotaleaceae</taxon>
        <taxon>Nitrosotalea</taxon>
    </lineage>
</organism>
<evidence type="ECO:0008006" key="4">
    <source>
        <dbReference type="Google" id="ProtNLM"/>
    </source>
</evidence>
<dbReference type="AlphaFoldDB" id="A0A2H1EGS6"/>
<reference evidence="3" key="1">
    <citation type="submission" date="2016-12" db="EMBL/GenBank/DDBJ databases">
        <authorList>
            <person name="Herbold C."/>
        </authorList>
    </citation>
    <scope>NUCLEOTIDE SEQUENCE [LARGE SCALE GENOMIC DNA]</scope>
</reference>
<name>A0A2H1EGS6_9ARCH</name>
<feature type="transmembrane region" description="Helical" evidence="1">
    <location>
        <begin position="12"/>
        <end position="29"/>
    </location>
</feature>
<dbReference type="NCBIfam" id="TIGR01167">
    <property type="entry name" value="LPXTG_anchor"/>
    <property type="match status" value="1"/>
</dbReference>
<keyword evidence="3" id="KW-1185">Reference proteome</keyword>
<keyword evidence="1" id="KW-0472">Membrane</keyword>